<dbReference type="InterPro" id="IPR003723">
    <property type="entry name" value="Precorrin-6x_reduct"/>
</dbReference>
<evidence type="ECO:0000313" key="4">
    <source>
        <dbReference type="EMBL" id="PYC48691.1"/>
    </source>
</evidence>
<organism evidence="4 5">
    <name type="scientific">Litorivita pollutaquae</name>
    <dbReference type="NCBI Taxonomy" id="2200892"/>
    <lineage>
        <taxon>Bacteria</taxon>
        <taxon>Pseudomonadati</taxon>
        <taxon>Pseudomonadota</taxon>
        <taxon>Alphaproteobacteria</taxon>
        <taxon>Rhodobacterales</taxon>
        <taxon>Paracoccaceae</taxon>
        <taxon>Litorivita</taxon>
    </lineage>
</organism>
<comment type="pathway">
    <text evidence="1">Cofactor biosynthesis; adenosylcobalamin biosynthesis.</text>
</comment>
<dbReference type="GO" id="GO:0016994">
    <property type="term" value="F:precorrin-6A reductase activity"/>
    <property type="evidence" value="ECO:0007669"/>
    <property type="project" value="InterPro"/>
</dbReference>
<dbReference type="PROSITE" id="PS51014">
    <property type="entry name" value="COBK_CBIJ"/>
    <property type="match status" value="1"/>
</dbReference>
<evidence type="ECO:0000256" key="2">
    <source>
        <dbReference type="ARBA" id="ARBA00022573"/>
    </source>
</evidence>
<accession>A0A2V4MPM5</accession>
<dbReference type="Pfam" id="PF02571">
    <property type="entry name" value="CbiJ"/>
    <property type="match status" value="1"/>
</dbReference>
<reference evidence="4 5" key="1">
    <citation type="submission" date="2018-05" db="EMBL/GenBank/DDBJ databases">
        <title>Oceanovita maritima gen. nov., sp. nov., a marine bacterium in the family Rhodobacteraceae isolated from surface seawater of Lundu port Xiamen, China.</title>
        <authorList>
            <person name="Hetharua B.H."/>
            <person name="Min D."/>
            <person name="Liao H."/>
            <person name="Tian Y."/>
        </authorList>
    </citation>
    <scope>NUCLEOTIDE SEQUENCE [LARGE SCALE GENOMIC DNA]</scope>
    <source>
        <strain evidence="4 5">FSX-11</strain>
    </source>
</reference>
<dbReference type="Proteomes" id="UP000248012">
    <property type="component" value="Unassembled WGS sequence"/>
</dbReference>
<evidence type="ECO:0000313" key="5">
    <source>
        <dbReference type="Proteomes" id="UP000248012"/>
    </source>
</evidence>
<gene>
    <name evidence="4" type="ORF">DI396_00800</name>
</gene>
<keyword evidence="3" id="KW-0560">Oxidoreductase</keyword>
<dbReference type="OrthoDB" id="5183775at2"/>
<comment type="caution">
    <text evidence="4">The sequence shown here is derived from an EMBL/GenBank/DDBJ whole genome shotgun (WGS) entry which is preliminary data.</text>
</comment>
<proteinExistence type="predicted"/>
<evidence type="ECO:0000256" key="1">
    <source>
        <dbReference type="ARBA" id="ARBA00004953"/>
    </source>
</evidence>
<dbReference type="PANTHER" id="PTHR36925:SF1">
    <property type="entry name" value="COBALT-PRECORRIN-6A REDUCTASE"/>
    <property type="match status" value="1"/>
</dbReference>
<dbReference type="EMBL" id="QFVT01000002">
    <property type="protein sequence ID" value="PYC48691.1"/>
    <property type="molecule type" value="Genomic_DNA"/>
</dbReference>
<dbReference type="GO" id="GO:0009236">
    <property type="term" value="P:cobalamin biosynthetic process"/>
    <property type="evidence" value="ECO:0007669"/>
    <property type="project" value="UniProtKB-UniPathway"/>
</dbReference>
<dbReference type="UniPathway" id="UPA00148"/>
<evidence type="ECO:0000256" key="3">
    <source>
        <dbReference type="ARBA" id="ARBA00023002"/>
    </source>
</evidence>
<dbReference type="AlphaFoldDB" id="A0A2V4MPM5"/>
<dbReference type="RefSeq" id="WP_110794275.1">
    <property type="nucleotide sequence ID" value="NZ_KZ826481.1"/>
</dbReference>
<keyword evidence="2" id="KW-0169">Cobalamin biosynthesis</keyword>
<keyword evidence="5" id="KW-1185">Reference proteome</keyword>
<dbReference type="PANTHER" id="PTHR36925">
    <property type="entry name" value="COBALT-PRECORRIN-6A REDUCTASE"/>
    <property type="match status" value="1"/>
</dbReference>
<protein>
    <submittedName>
        <fullName evidence="4">Cobalt-precorrin-6A reductase</fullName>
    </submittedName>
</protein>
<name>A0A2V4MPM5_9RHOB</name>
<dbReference type="NCBIfam" id="NF005968">
    <property type="entry name" value="PRK08057.1-2"/>
    <property type="match status" value="1"/>
</dbReference>
<sequence length="263" mass="27519">MTVLVLAGTREAAQIAKALAERGTPAVASLAGATRAPKPMPLPTRMGGFGGADGFAAYLRDARITAVLDATHPFALRITRRSAEVCAAMGIPYAQVLRPAWEAGAGDNWTILAQESEAADHVPRGARVFLATGRQTLMAFAPLADKDCTLICRQIDPPTGAFPFPKGEFMIGRPPFSVDDEIALFQLLGIEWLIVKNAGGEAPRSKLIAARRLGIPVGMIARPAQPDVLRFETIAPAIAWAVAGAGTGAETRGETGAKAGGKI</sequence>